<dbReference type="PANTHER" id="PTHR33053:SF26">
    <property type="entry name" value="TRANSPOSASE DOMAIN-CONTAINING PROTEIN"/>
    <property type="match status" value="1"/>
</dbReference>
<organism evidence="1 2">
    <name type="scientific">Astyanax mexicanus</name>
    <name type="common">Blind cave fish</name>
    <name type="synonym">Astyanax fasciatus mexicanus</name>
    <dbReference type="NCBI Taxonomy" id="7994"/>
    <lineage>
        <taxon>Eukaryota</taxon>
        <taxon>Metazoa</taxon>
        <taxon>Chordata</taxon>
        <taxon>Craniata</taxon>
        <taxon>Vertebrata</taxon>
        <taxon>Euteleostomi</taxon>
        <taxon>Actinopterygii</taxon>
        <taxon>Neopterygii</taxon>
        <taxon>Teleostei</taxon>
        <taxon>Ostariophysi</taxon>
        <taxon>Characiformes</taxon>
        <taxon>Characoidei</taxon>
        <taxon>Acestrorhamphidae</taxon>
        <taxon>Acestrorhamphinae</taxon>
        <taxon>Astyanax</taxon>
    </lineage>
</organism>
<dbReference type="PANTHER" id="PTHR33053">
    <property type="entry name" value="PROTEIN, PUTATIVE-RELATED"/>
    <property type="match status" value="1"/>
</dbReference>
<gene>
    <name evidence="1" type="ORF">AMEX_G5823</name>
</gene>
<evidence type="ECO:0000313" key="1">
    <source>
        <dbReference type="EMBL" id="KAG9278033.1"/>
    </source>
</evidence>
<protein>
    <recommendedName>
        <fullName evidence="3">Transposase domain-containing protein</fullName>
    </recommendedName>
</protein>
<proteinExistence type="predicted"/>
<reference evidence="1 2" key="1">
    <citation type="submission" date="2021-07" db="EMBL/GenBank/DDBJ databases">
        <authorList>
            <person name="Imarazene B."/>
            <person name="Zahm M."/>
            <person name="Klopp C."/>
            <person name="Cabau C."/>
            <person name="Beille S."/>
            <person name="Jouanno E."/>
            <person name="Castinel A."/>
            <person name="Lluch J."/>
            <person name="Gil L."/>
            <person name="Kuchtly C."/>
            <person name="Lopez Roques C."/>
            <person name="Donnadieu C."/>
            <person name="Parrinello H."/>
            <person name="Journot L."/>
            <person name="Du K."/>
            <person name="Schartl M."/>
            <person name="Retaux S."/>
            <person name="Guiguen Y."/>
        </authorList>
    </citation>
    <scope>NUCLEOTIDE SEQUENCE [LARGE SCALE GENOMIC DNA]</scope>
    <source>
        <strain evidence="1">Pach_M1</strain>
        <tissue evidence="1">Testis</tissue>
    </source>
</reference>
<accession>A0A8T2M154</accession>
<evidence type="ECO:0000313" key="2">
    <source>
        <dbReference type="Proteomes" id="UP000752171"/>
    </source>
</evidence>
<sequence length="640" mass="73734">MTVKLYIFIKQRHRYSHWMTVRQRKRLYNKVWARLSRSNKKTADRSVVSNYNDVELISEGSAAENENTGHSYRLEMETTEMFSEEPLADSACEDDAIPTLREELSEWASMFQVKHNAVDSLLNILKRQGHSDLPSTARTLFDNSNKYEVQVSDGLEKISLNVADQLSKHLRRYPSAVTKQLQVVDISLNIDGLPLFKSSNKCLWPVLCSINVSPKCIFPLCLASTASKPKNTDFIYETIEELAKVLEDGLWWEGNNLKVQLRCITCDAPAKAMVKCIKQFSGYYGCDKCTQKGHWDGRMTYPQVDNLTLRTDQSFREGLQPEHHLQERISPFSILPIDMIKSFPADYMHQCCLGVMKKLLLLWTRGKTLHRMSPGDLACVSEHLEKIKSSIPDCFERKPRGLQEIERWKATEFRQFALYTGKIVLKGVLRDDLYEHFLTFSTDLCILVNPGLVQTHGSYAHQLLEYFVEKGRLLYGETFLVYNVHSLLHITADAQEFGCLENCSAFHFESYLHQIKKMVRSGKNVLSQITNRLEEISRMKLNSTEKELTMKRRNSIFIMTPEKCCEVVSQETQETVLCRVYTNLQPFLMTPCDSRLYGAYVTNTRQSKMLHVDKSSLQKRALMVEESHGNRIVLSILHSL</sequence>
<comment type="caution">
    <text evidence="1">The sequence shown here is derived from an EMBL/GenBank/DDBJ whole genome shotgun (WGS) entry which is preliminary data.</text>
</comment>
<name>A0A8T2M154_ASTMX</name>
<dbReference type="Proteomes" id="UP000752171">
    <property type="component" value="Unassembled WGS sequence"/>
</dbReference>
<dbReference type="EMBL" id="JAICCE010000004">
    <property type="protein sequence ID" value="KAG9278033.1"/>
    <property type="molecule type" value="Genomic_DNA"/>
</dbReference>
<evidence type="ECO:0008006" key="3">
    <source>
        <dbReference type="Google" id="ProtNLM"/>
    </source>
</evidence>
<dbReference type="AlphaFoldDB" id="A0A8T2M154"/>